<keyword evidence="3" id="KW-1185">Reference proteome</keyword>
<feature type="chain" id="PRO_5012831734" evidence="1">
    <location>
        <begin position="24"/>
        <end position="161"/>
    </location>
</feature>
<reference evidence="3" key="1">
    <citation type="journal article" date="2017" name="Nat. Ecol. Evol.">
        <title>Genome expansion and lineage-specific genetic innovations in the forest pathogenic fungi Armillaria.</title>
        <authorList>
            <person name="Sipos G."/>
            <person name="Prasanna A.N."/>
            <person name="Walter M.C."/>
            <person name="O'Connor E."/>
            <person name="Balint B."/>
            <person name="Krizsan K."/>
            <person name="Kiss B."/>
            <person name="Hess J."/>
            <person name="Varga T."/>
            <person name="Slot J."/>
            <person name="Riley R."/>
            <person name="Boka B."/>
            <person name="Rigling D."/>
            <person name="Barry K."/>
            <person name="Lee J."/>
            <person name="Mihaltcheva S."/>
            <person name="LaButti K."/>
            <person name="Lipzen A."/>
            <person name="Waldron R."/>
            <person name="Moloney N.M."/>
            <person name="Sperisen C."/>
            <person name="Kredics L."/>
            <person name="Vagvoelgyi C."/>
            <person name="Patrignani A."/>
            <person name="Fitzpatrick D."/>
            <person name="Nagy I."/>
            <person name="Doyle S."/>
            <person name="Anderson J.B."/>
            <person name="Grigoriev I.V."/>
            <person name="Gueldener U."/>
            <person name="Muensterkoetter M."/>
            <person name="Nagy L.G."/>
        </authorList>
    </citation>
    <scope>NUCLEOTIDE SEQUENCE [LARGE SCALE GENOMIC DNA]</scope>
    <source>
        <strain evidence="3">C18/9</strain>
    </source>
</reference>
<dbReference type="Proteomes" id="UP000219338">
    <property type="component" value="Unassembled WGS sequence"/>
</dbReference>
<dbReference type="EMBL" id="FUEG01000002">
    <property type="protein sequence ID" value="SJK99641.1"/>
    <property type="molecule type" value="Genomic_DNA"/>
</dbReference>
<feature type="signal peptide" evidence="1">
    <location>
        <begin position="1"/>
        <end position="23"/>
    </location>
</feature>
<dbReference type="AlphaFoldDB" id="A0A284QTC1"/>
<evidence type="ECO:0000256" key="1">
    <source>
        <dbReference type="SAM" id="SignalP"/>
    </source>
</evidence>
<proteinExistence type="predicted"/>
<accession>A0A284QTC1</accession>
<organism evidence="2 3">
    <name type="scientific">Armillaria ostoyae</name>
    <name type="common">Armillaria root rot fungus</name>
    <dbReference type="NCBI Taxonomy" id="47428"/>
    <lineage>
        <taxon>Eukaryota</taxon>
        <taxon>Fungi</taxon>
        <taxon>Dikarya</taxon>
        <taxon>Basidiomycota</taxon>
        <taxon>Agaricomycotina</taxon>
        <taxon>Agaricomycetes</taxon>
        <taxon>Agaricomycetidae</taxon>
        <taxon>Agaricales</taxon>
        <taxon>Marasmiineae</taxon>
        <taxon>Physalacriaceae</taxon>
        <taxon>Armillaria</taxon>
    </lineage>
</organism>
<name>A0A284QTC1_ARMOS</name>
<keyword evidence="1" id="KW-0732">Signal</keyword>
<sequence length="161" mass="17659">MPDIAFAYLALLILPASMLVGLAIPYFRDHCCQHQQPSYARDFPLHQIAFVDPYPLPAKSGDEASNHSAASSTYSSIIPDKIINTTRPTTPASTYKCSSLTEFRVSIHSDFIQGSSRDLVTRPDSPTLPQPEAVLVLPPRLRNLPITPPPTYPPPKPPVNV</sequence>
<evidence type="ECO:0000313" key="3">
    <source>
        <dbReference type="Proteomes" id="UP000219338"/>
    </source>
</evidence>
<evidence type="ECO:0000313" key="2">
    <source>
        <dbReference type="EMBL" id="SJK99641.1"/>
    </source>
</evidence>
<gene>
    <name evidence="2" type="ORF">ARMOST_02949</name>
</gene>
<protein>
    <submittedName>
        <fullName evidence="2">Uncharacterized protein</fullName>
    </submittedName>
</protein>